<dbReference type="Proteomes" id="UP000186922">
    <property type="component" value="Unassembled WGS sequence"/>
</dbReference>
<name>A0A1D1UZ34_RAMVA</name>
<organism evidence="1 2">
    <name type="scientific">Ramazzottius varieornatus</name>
    <name type="common">Water bear</name>
    <name type="synonym">Tardigrade</name>
    <dbReference type="NCBI Taxonomy" id="947166"/>
    <lineage>
        <taxon>Eukaryota</taxon>
        <taxon>Metazoa</taxon>
        <taxon>Ecdysozoa</taxon>
        <taxon>Tardigrada</taxon>
        <taxon>Eutardigrada</taxon>
        <taxon>Parachela</taxon>
        <taxon>Hypsibioidea</taxon>
        <taxon>Ramazzottiidae</taxon>
        <taxon>Ramazzottius</taxon>
    </lineage>
</organism>
<keyword evidence="2" id="KW-1185">Reference proteome</keyword>
<protein>
    <submittedName>
        <fullName evidence="1">Uncharacterized protein</fullName>
    </submittedName>
</protein>
<sequence>MDYNAHFTRIWTQNCPTAVDRYFKVKQSNEVRHMTSTTPGAPPHLMLMGHHGLDGEDIRRAHTMFDSDLQRLCDPKQVYIERGQGGFKAFSFLFCVLERFGRPLHGHIKDSATGGDRMMEVIGWQIFVPAMRWEAGCISNAMMSLQYTEHSPPVPVLKAVRDVGKEEKVYTDIIRGHFKCKEFEEPLSSVDALMGRFEVLWTKESQTYSIAVLIAVELRQALRLAGSARRAHTRQRTRRLTPRIPEELPRYFTLHATLIDGRRWREDQRVGRRVADDGCLLDDRAPLVEKLLRPRHIYVTWRLQCDITCSASFCVINRSVESSGAIDLLFEIGCDTP</sequence>
<evidence type="ECO:0000313" key="2">
    <source>
        <dbReference type="Proteomes" id="UP000186922"/>
    </source>
</evidence>
<reference evidence="1 2" key="1">
    <citation type="journal article" date="2016" name="Nat. Commun.">
        <title>Extremotolerant tardigrade genome and improved radiotolerance of human cultured cells by tardigrade-unique protein.</title>
        <authorList>
            <person name="Hashimoto T."/>
            <person name="Horikawa D.D."/>
            <person name="Saito Y."/>
            <person name="Kuwahara H."/>
            <person name="Kozuka-Hata H."/>
            <person name="Shin-I T."/>
            <person name="Minakuchi Y."/>
            <person name="Ohishi K."/>
            <person name="Motoyama A."/>
            <person name="Aizu T."/>
            <person name="Enomoto A."/>
            <person name="Kondo K."/>
            <person name="Tanaka S."/>
            <person name="Hara Y."/>
            <person name="Koshikawa S."/>
            <person name="Sagara H."/>
            <person name="Miura T."/>
            <person name="Yokobori S."/>
            <person name="Miyagawa K."/>
            <person name="Suzuki Y."/>
            <person name="Kubo T."/>
            <person name="Oyama M."/>
            <person name="Kohara Y."/>
            <person name="Fujiyama A."/>
            <person name="Arakawa K."/>
            <person name="Katayama T."/>
            <person name="Toyoda A."/>
            <person name="Kunieda T."/>
        </authorList>
    </citation>
    <scope>NUCLEOTIDE SEQUENCE [LARGE SCALE GENOMIC DNA]</scope>
    <source>
        <strain evidence="1 2">YOKOZUNA-1</strain>
    </source>
</reference>
<proteinExistence type="predicted"/>
<gene>
    <name evidence="1" type="primary">RvY_04664-1</name>
    <name evidence="1" type="synonym">RvY_04664.1</name>
    <name evidence="1" type="ORF">RvY_04664</name>
</gene>
<dbReference type="EMBL" id="BDGG01000002">
    <property type="protein sequence ID" value="GAU92607.1"/>
    <property type="molecule type" value="Genomic_DNA"/>
</dbReference>
<dbReference type="AlphaFoldDB" id="A0A1D1UZ34"/>
<accession>A0A1D1UZ34</accession>
<comment type="caution">
    <text evidence="1">The sequence shown here is derived from an EMBL/GenBank/DDBJ whole genome shotgun (WGS) entry which is preliminary data.</text>
</comment>
<evidence type="ECO:0000313" key="1">
    <source>
        <dbReference type="EMBL" id="GAU92607.1"/>
    </source>
</evidence>